<proteinExistence type="predicted"/>
<organism evidence="1 2">
    <name type="scientific">Vaccinium darrowii</name>
    <dbReference type="NCBI Taxonomy" id="229202"/>
    <lineage>
        <taxon>Eukaryota</taxon>
        <taxon>Viridiplantae</taxon>
        <taxon>Streptophyta</taxon>
        <taxon>Embryophyta</taxon>
        <taxon>Tracheophyta</taxon>
        <taxon>Spermatophyta</taxon>
        <taxon>Magnoliopsida</taxon>
        <taxon>eudicotyledons</taxon>
        <taxon>Gunneridae</taxon>
        <taxon>Pentapetalae</taxon>
        <taxon>asterids</taxon>
        <taxon>Ericales</taxon>
        <taxon>Ericaceae</taxon>
        <taxon>Vaccinioideae</taxon>
        <taxon>Vaccinieae</taxon>
        <taxon>Vaccinium</taxon>
    </lineage>
</organism>
<name>A0ACB7YI31_9ERIC</name>
<evidence type="ECO:0000313" key="1">
    <source>
        <dbReference type="EMBL" id="KAH7853073.1"/>
    </source>
</evidence>
<accession>A0ACB7YI31</accession>
<dbReference type="Proteomes" id="UP000828048">
    <property type="component" value="Chromosome 8"/>
</dbReference>
<protein>
    <submittedName>
        <fullName evidence="1">Uncharacterized protein</fullName>
    </submittedName>
</protein>
<sequence>MASSPLRSKSYHARSISLPSRSHPLIPQFDEHLCRLRASSEATSSSSISSKLHGLENLYDCVDDLLLLPHTQQRLGQDCNKKSVEEALDGYLRLLDACAATKEIFSQTKEDVKEQLSILRRKRDAGDFGGYVASRKKVKQLGELEFSIQVVEQVLERLLRCLIRTRVSLLNILNN</sequence>
<comment type="caution">
    <text evidence="1">The sequence shown here is derived from an EMBL/GenBank/DDBJ whole genome shotgun (WGS) entry which is preliminary data.</text>
</comment>
<keyword evidence="2" id="KW-1185">Reference proteome</keyword>
<reference evidence="1 2" key="1">
    <citation type="journal article" date="2021" name="Hortic Res">
        <title>High-quality reference genome and annotation aids understanding of berry development for evergreen blueberry (Vaccinium darrowii).</title>
        <authorList>
            <person name="Yu J."/>
            <person name="Hulse-Kemp A.M."/>
            <person name="Babiker E."/>
            <person name="Staton M."/>
        </authorList>
    </citation>
    <scope>NUCLEOTIDE SEQUENCE [LARGE SCALE GENOMIC DNA]</scope>
    <source>
        <strain evidence="2">cv. NJ 8807/NJ 8810</strain>
        <tissue evidence="1">Young leaf</tissue>
    </source>
</reference>
<evidence type="ECO:0000313" key="2">
    <source>
        <dbReference type="Proteomes" id="UP000828048"/>
    </source>
</evidence>
<gene>
    <name evidence="1" type="ORF">Vadar_032958</name>
</gene>
<dbReference type="EMBL" id="CM037158">
    <property type="protein sequence ID" value="KAH7853073.1"/>
    <property type="molecule type" value="Genomic_DNA"/>
</dbReference>